<sequence>MIGRSGVRIPPPEGAHCRCVLGQDTSPSLPPLSLALLWALCVFEGRGQRQDPGQGARIQVQFTPTVCKVRCVQGRCVNLCDRGEVTTVYSSDGGRGAEQGNAFRVCEYHAFRVCEYQRLQSL</sequence>
<name>A0A8C6U0R6_9GOBI</name>
<dbReference type="Proteomes" id="UP000694523">
    <property type="component" value="Unplaced"/>
</dbReference>
<dbReference type="Ensembl" id="ENSNMLT00000031205.1">
    <property type="protein sequence ID" value="ENSNMLP00000027937.1"/>
    <property type="gene ID" value="ENSNMLG00000017792.1"/>
</dbReference>
<protein>
    <submittedName>
        <fullName evidence="1">Uncharacterized protein</fullName>
    </submittedName>
</protein>
<organism evidence="1 2">
    <name type="scientific">Neogobius melanostomus</name>
    <name type="common">round goby</name>
    <dbReference type="NCBI Taxonomy" id="47308"/>
    <lineage>
        <taxon>Eukaryota</taxon>
        <taxon>Metazoa</taxon>
        <taxon>Chordata</taxon>
        <taxon>Craniata</taxon>
        <taxon>Vertebrata</taxon>
        <taxon>Euteleostomi</taxon>
        <taxon>Actinopterygii</taxon>
        <taxon>Neopterygii</taxon>
        <taxon>Teleostei</taxon>
        <taxon>Neoteleostei</taxon>
        <taxon>Acanthomorphata</taxon>
        <taxon>Gobiaria</taxon>
        <taxon>Gobiiformes</taxon>
        <taxon>Gobioidei</taxon>
        <taxon>Gobiidae</taxon>
        <taxon>Benthophilinae</taxon>
        <taxon>Neogobiini</taxon>
        <taxon>Neogobius</taxon>
    </lineage>
</organism>
<dbReference type="AlphaFoldDB" id="A0A8C6U0R6"/>
<reference evidence="1" key="2">
    <citation type="submission" date="2025-09" db="UniProtKB">
        <authorList>
            <consortium name="Ensembl"/>
        </authorList>
    </citation>
    <scope>IDENTIFICATION</scope>
</reference>
<evidence type="ECO:0000313" key="1">
    <source>
        <dbReference type="Ensembl" id="ENSNMLP00000027937.1"/>
    </source>
</evidence>
<proteinExistence type="predicted"/>
<reference evidence="1" key="1">
    <citation type="submission" date="2025-08" db="UniProtKB">
        <authorList>
            <consortium name="Ensembl"/>
        </authorList>
    </citation>
    <scope>IDENTIFICATION</scope>
</reference>
<evidence type="ECO:0000313" key="2">
    <source>
        <dbReference type="Proteomes" id="UP000694523"/>
    </source>
</evidence>
<keyword evidence="2" id="KW-1185">Reference proteome</keyword>
<accession>A0A8C6U0R6</accession>